<feature type="binding site" evidence="4">
    <location>
        <position position="900"/>
    </location>
    <ligand>
        <name>substrate</name>
    </ligand>
</feature>
<keyword evidence="6" id="KW-0812">Transmembrane</keyword>
<name>A0A9P7ZYS0_MORAP</name>
<dbReference type="GO" id="GO:0003676">
    <property type="term" value="F:nucleic acid binding"/>
    <property type="evidence" value="ECO:0007669"/>
    <property type="project" value="InterPro"/>
</dbReference>
<dbReference type="Proteomes" id="UP000717515">
    <property type="component" value="Unassembled WGS sequence"/>
</dbReference>
<comment type="caution">
    <text evidence="8">The sequence shown here is derived from an EMBL/GenBank/DDBJ whole genome shotgun (WGS) entry which is preliminary data.</text>
</comment>
<dbReference type="Gene3D" id="3.30.420.10">
    <property type="entry name" value="Ribonuclease H-like superfamily/Ribonuclease H"/>
    <property type="match status" value="1"/>
</dbReference>
<evidence type="ECO:0000256" key="2">
    <source>
        <dbReference type="ARBA" id="ARBA00023239"/>
    </source>
</evidence>
<dbReference type="EC" id="4.3.2.9" evidence="1"/>
<evidence type="ECO:0000259" key="7">
    <source>
        <dbReference type="SMART" id="SM00474"/>
    </source>
</evidence>
<dbReference type="PANTHER" id="PTHR12935">
    <property type="entry name" value="GAMMA-GLUTAMYLCYCLOTRANSFERASE"/>
    <property type="match status" value="1"/>
</dbReference>
<dbReference type="EMBL" id="JAIFTL010000394">
    <property type="protein sequence ID" value="KAG9319696.1"/>
    <property type="molecule type" value="Genomic_DNA"/>
</dbReference>
<dbReference type="GO" id="GO:0003839">
    <property type="term" value="F:gamma-glutamylcyclotransferase activity"/>
    <property type="evidence" value="ECO:0007669"/>
    <property type="project" value="UniProtKB-EC"/>
</dbReference>
<dbReference type="InterPro" id="IPR012337">
    <property type="entry name" value="RNaseH-like_sf"/>
</dbReference>
<keyword evidence="2" id="KW-0456">Lyase</keyword>
<evidence type="ECO:0000313" key="8">
    <source>
        <dbReference type="EMBL" id="KAG9319696.1"/>
    </source>
</evidence>
<evidence type="ECO:0000256" key="6">
    <source>
        <dbReference type="SAM" id="Phobius"/>
    </source>
</evidence>
<dbReference type="InterPro" id="IPR036397">
    <property type="entry name" value="RNaseH_sf"/>
</dbReference>
<keyword evidence="6" id="KW-0472">Membrane</keyword>
<evidence type="ECO:0000256" key="5">
    <source>
        <dbReference type="SAM" id="MobiDB-lite"/>
    </source>
</evidence>
<feature type="domain" description="3'-5' exonuclease" evidence="7">
    <location>
        <begin position="196"/>
        <end position="387"/>
    </location>
</feature>
<dbReference type="Gene3D" id="3.10.490.10">
    <property type="entry name" value="Gamma-glutamyl cyclotransferase-like"/>
    <property type="match status" value="1"/>
</dbReference>
<feature type="non-terminal residue" evidence="8">
    <location>
        <position position="1"/>
    </location>
</feature>
<feature type="compositionally biased region" description="Basic and acidic residues" evidence="5">
    <location>
        <begin position="144"/>
        <end position="157"/>
    </location>
</feature>
<dbReference type="SMART" id="SM00474">
    <property type="entry name" value="35EXOc"/>
    <property type="match status" value="1"/>
</dbReference>
<feature type="transmembrane region" description="Helical" evidence="6">
    <location>
        <begin position="936"/>
        <end position="956"/>
    </location>
</feature>
<dbReference type="GO" id="GO:0006139">
    <property type="term" value="P:nucleobase-containing compound metabolic process"/>
    <property type="evidence" value="ECO:0007669"/>
    <property type="project" value="InterPro"/>
</dbReference>
<dbReference type="InterPro" id="IPR002562">
    <property type="entry name" value="3'-5'_exonuclease_dom"/>
</dbReference>
<dbReference type="Pfam" id="PF01612">
    <property type="entry name" value="DNA_pol_A_exo1"/>
    <property type="match status" value="1"/>
</dbReference>
<feature type="active site" description="Proton acceptor" evidence="3">
    <location>
        <position position="851"/>
    </location>
</feature>
<evidence type="ECO:0000256" key="4">
    <source>
        <dbReference type="PIRSR" id="PIRSR617939-2"/>
    </source>
</evidence>
<organism evidence="8 9">
    <name type="scientific">Mortierella alpina</name>
    <name type="common">Oleaginous fungus</name>
    <name type="synonym">Mortierella renispora</name>
    <dbReference type="NCBI Taxonomy" id="64518"/>
    <lineage>
        <taxon>Eukaryota</taxon>
        <taxon>Fungi</taxon>
        <taxon>Fungi incertae sedis</taxon>
        <taxon>Mucoromycota</taxon>
        <taxon>Mortierellomycotina</taxon>
        <taxon>Mortierellomycetes</taxon>
        <taxon>Mortierellales</taxon>
        <taxon>Mortierellaceae</taxon>
        <taxon>Mortierella</taxon>
    </lineage>
</organism>
<keyword evidence="6" id="KW-1133">Transmembrane helix</keyword>
<dbReference type="SUPFAM" id="SSF53098">
    <property type="entry name" value="Ribonuclease H-like"/>
    <property type="match status" value="1"/>
</dbReference>
<gene>
    <name evidence="8" type="ORF">KVV02_006996</name>
</gene>
<proteinExistence type="predicted"/>
<evidence type="ECO:0000256" key="1">
    <source>
        <dbReference type="ARBA" id="ARBA00012346"/>
    </source>
</evidence>
<dbReference type="InterPro" id="IPR017939">
    <property type="entry name" value="G-Glutamylcylcotransferase"/>
</dbReference>
<evidence type="ECO:0000313" key="9">
    <source>
        <dbReference type="Proteomes" id="UP000717515"/>
    </source>
</evidence>
<evidence type="ECO:0000256" key="3">
    <source>
        <dbReference type="PIRSR" id="PIRSR617939-1"/>
    </source>
</evidence>
<reference evidence="8" key="1">
    <citation type="submission" date="2021-07" db="EMBL/GenBank/DDBJ databases">
        <title>Draft genome of Mortierella alpina, strain LL118, isolated from an aspen leaf litter sample.</title>
        <authorList>
            <person name="Yang S."/>
            <person name="Vinatzer B.A."/>
        </authorList>
    </citation>
    <scope>NUCLEOTIDE SEQUENCE</scope>
    <source>
        <strain evidence="8">LL118</strain>
    </source>
</reference>
<feature type="binding site" evidence="4">
    <location>
        <begin position="740"/>
        <end position="745"/>
    </location>
    <ligand>
        <name>substrate</name>
    </ligand>
</feature>
<dbReference type="CDD" id="cd06141">
    <property type="entry name" value="WRN_exo"/>
    <property type="match status" value="1"/>
</dbReference>
<protein>
    <recommendedName>
        <fullName evidence="1">gamma-glutamylcyclotransferase</fullName>
        <ecNumber evidence="1">4.3.2.9</ecNumber>
    </recommendedName>
</protein>
<sequence>TSRHHSTAPDAIDQFLVKDAVLLTTNRSKSTVVRKAAAKLAKVKTTTKSRIKDSKHSTVVETIKSKDKRARKLEIKSPGSEILSAPHTERNPRLPWRPPIDSENPHSGVTSSVLAIKQSKRLAPGAGSASSLYKTRKPRIQPLMEHKQRSGHSRIEPATRVSNHAHVHEELSEPIKILCEAMEEAQVKRVRQLPPVFVADTYEHAEMMMQLFEEYYHTTKGSPGPVGFDTETTSNFLQSYHPSPSLIQIASQEVCLFFQIHRIIQGGVKGQPSPFPPRLKRFLEDPKQLMAGVAAGNDAKELKQAYGVQCAGIINLETMAKEHKILAGSLADLDAMFGRPGREVIKTKKMLGWNWDSPDLNPTWVWYAAKDAFAGVAIYENMLSNNLKEGYIPYEQQFPMNDSETAADICTFLEKSVGKSKMVTMAALESTVAKSYSRFHKLYQPQDRSAQAKKYINMLLDDGRVVSHATEPLSDFDKHTLVSLAGRSISSMLRTSGGAKIVSKYFKDRQVDVSTLAPTGITLPVEGEDEETADMRLFLELASLWDQPRKLATLASVYAHEKAAAETRKIYLDALEDQNQKIKVGEPAEEPEKIDRSKLPKAARDREEAMQVVTPLLKKLKRRGLVHQDGHLYSLDYEVQKLCLENVPSSTPVLTATSLKRLLRSDSSSSAVSAGDLTEIPVVTLIETSETAETSGLKEALDEGTDASLVMTEQESLDLAMSDDKKPLDTKASDAQTLWYLAYGSNMDPAVLAGRRKIQPLESKNVIVPEYWLSFDFAGVPFLEPCFASILKRDQSRVHERDYALFVHDRCRYGQDFVWDEDHPERCYPPVLQGVVHKITLRDWRLIVQSEGGWGHDVPTGYDHVEIDCNVVNSDEHVSAHVLTARPHAIRSRCQPSSRYKNLLTAGAAHHKLDPAYQDYLLRLLPYECTGLRSHVARLVFMIFNIPMLIAFALLLRMNNGLPAHQHKQPPYWMAWYFDKASRFSNTAHDYIVAPILVSGRCLTKSRQRVVKKRIEAALAGNKTRDQHQQCQEREAEKEPELVKLIEKVAESVAE</sequence>
<dbReference type="PANTHER" id="PTHR12935:SF0">
    <property type="entry name" value="GAMMA-GLUTAMYLCYCLOTRANSFERASE"/>
    <property type="match status" value="1"/>
</dbReference>
<feature type="region of interest" description="Disordered" evidence="5">
    <location>
        <begin position="76"/>
        <end position="157"/>
    </location>
</feature>
<dbReference type="AlphaFoldDB" id="A0A9P7ZYS0"/>
<accession>A0A9P7ZYS0</accession>
<dbReference type="GO" id="GO:0008408">
    <property type="term" value="F:3'-5' exonuclease activity"/>
    <property type="evidence" value="ECO:0007669"/>
    <property type="project" value="InterPro"/>
</dbReference>